<reference evidence="2 3" key="1">
    <citation type="submission" date="2015-12" db="EMBL/GenBank/DDBJ databases">
        <title>The genome of Folsomia candida.</title>
        <authorList>
            <person name="Faddeeva A."/>
            <person name="Derks M.F."/>
            <person name="Anvar Y."/>
            <person name="Smit S."/>
            <person name="Van Straalen N."/>
            <person name="Roelofs D."/>
        </authorList>
    </citation>
    <scope>NUCLEOTIDE SEQUENCE [LARGE SCALE GENOMIC DNA]</scope>
    <source>
        <strain evidence="2 3">VU population</strain>
        <tissue evidence="2">Whole body</tissue>
    </source>
</reference>
<evidence type="ECO:0000313" key="3">
    <source>
        <dbReference type="Proteomes" id="UP000198287"/>
    </source>
</evidence>
<dbReference type="EMBL" id="LNIX01000027">
    <property type="protein sequence ID" value="OXA42131.1"/>
    <property type="molecule type" value="Genomic_DNA"/>
</dbReference>
<dbReference type="PANTHER" id="PTHR45856:SF24">
    <property type="entry name" value="FUNGAL LIPASE-LIKE DOMAIN-CONTAINING PROTEIN"/>
    <property type="match status" value="1"/>
</dbReference>
<accession>A0A226DBW5</accession>
<feature type="domain" description="Fungal lipase-type" evidence="1">
    <location>
        <begin position="123"/>
        <end position="267"/>
    </location>
</feature>
<dbReference type="Pfam" id="PF01764">
    <property type="entry name" value="Lipase_3"/>
    <property type="match status" value="2"/>
</dbReference>
<dbReference type="SUPFAM" id="SSF53474">
    <property type="entry name" value="alpha/beta-Hydrolases"/>
    <property type="match status" value="2"/>
</dbReference>
<dbReference type="AlphaFoldDB" id="A0A226DBW5"/>
<dbReference type="InterPro" id="IPR029058">
    <property type="entry name" value="AB_hydrolase_fold"/>
</dbReference>
<proteinExistence type="predicted"/>
<sequence length="554" mass="61324">MDTFFLFSCVKNCGKILKFPAPLILILYLVSFPPFSRSDKVMQTVNDITKMPITISSYGPDIARAKKYVYLTGAAYCFDIPAWSCPYCQKAQSLGYDFHAQVYNKLANTLAFIAVNKKLKEIVVTFRGTLNMANVVIDLHHSIVSIDAGSTVLERGKSKDVGGSVMRVHTGFINATNSLYSEIVEKLGKFLQEEDDYEVVLAASVTLFRLKEEIQLPWDFPTPKSYSYFGYGTPRVGNQAYADYWNGQEMQLTRVVNKADFAAHAPSSLAGYVHHGNELWIMPSGEEKVCSKTVYEDEKCANSVASMVNLPEIAQEANTLAFIAIKKLKEIVVSYRGTLNTANLVADIHPSTVSLDTGSSPLKRGKSKGPEIRIHTGMINATNSLYPEVVEKLGKVLKENEDFDVVVIGHSLGAAAAILTLFLLKEEIRLPADFPTPKSYAYFGYGTPRLGNQAYADYWNGQEMQITRVVNKADFCAYTPSALGGYVHNGNELWLTPTGEEKVCSKTVYEDPNCANSIRPLSNVHDHLHYWDVHFLSCAGADPVSTVGQFVINV</sequence>
<gene>
    <name evidence="2" type="ORF">Fcan01_23257</name>
</gene>
<organism evidence="2 3">
    <name type="scientific">Folsomia candida</name>
    <name type="common">Springtail</name>
    <dbReference type="NCBI Taxonomy" id="158441"/>
    <lineage>
        <taxon>Eukaryota</taxon>
        <taxon>Metazoa</taxon>
        <taxon>Ecdysozoa</taxon>
        <taxon>Arthropoda</taxon>
        <taxon>Hexapoda</taxon>
        <taxon>Collembola</taxon>
        <taxon>Entomobryomorpha</taxon>
        <taxon>Isotomoidea</taxon>
        <taxon>Isotomidae</taxon>
        <taxon>Proisotominae</taxon>
        <taxon>Folsomia</taxon>
    </lineage>
</organism>
<dbReference type="OrthoDB" id="5866690at2759"/>
<protein>
    <submittedName>
        <fullName evidence="2">Lipase</fullName>
    </submittedName>
</protein>
<comment type="caution">
    <text evidence="2">The sequence shown here is derived from an EMBL/GenBank/DDBJ whole genome shotgun (WGS) entry which is preliminary data.</text>
</comment>
<dbReference type="CDD" id="cd00519">
    <property type="entry name" value="Lipase_3"/>
    <property type="match status" value="2"/>
</dbReference>
<dbReference type="InterPro" id="IPR002921">
    <property type="entry name" value="Fungal_lipase-type"/>
</dbReference>
<dbReference type="GO" id="GO:0006629">
    <property type="term" value="P:lipid metabolic process"/>
    <property type="evidence" value="ECO:0007669"/>
    <property type="project" value="InterPro"/>
</dbReference>
<dbReference type="SMR" id="A0A226DBW5"/>
<dbReference type="Proteomes" id="UP000198287">
    <property type="component" value="Unassembled WGS sequence"/>
</dbReference>
<feature type="domain" description="Fungal lipase-type" evidence="1">
    <location>
        <begin position="332"/>
        <end position="481"/>
    </location>
</feature>
<dbReference type="InterPro" id="IPR051218">
    <property type="entry name" value="Sec_MonoDiacylglyc_Lipase"/>
</dbReference>
<evidence type="ECO:0000313" key="2">
    <source>
        <dbReference type="EMBL" id="OXA42131.1"/>
    </source>
</evidence>
<evidence type="ECO:0000259" key="1">
    <source>
        <dbReference type="Pfam" id="PF01764"/>
    </source>
</evidence>
<name>A0A226DBW5_FOLCA</name>
<keyword evidence="3" id="KW-1185">Reference proteome</keyword>
<dbReference type="Gene3D" id="3.40.50.1820">
    <property type="entry name" value="alpha/beta hydrolase"/>
    <property type="match status" value="2"/>
</dbReference>
<dbReference type="PANTHER" id="PTHR45856">
    <property type="entry name" value="ALPHA/BETA-HYDROLASES SUPERFAMILY PROTEIN"/>
    <property type="match status" value="1"/>
</dbReference>